<dbReference type="Proteomes" id="UP000467428">
    <property type="component" value="Chromosome"/>
</dbReference>
<name>A0A7I7S1J7_9MYCO</name>
<keyword evidence="3" id="KW-1185">Reference proteome</keyword>
<protein>
    <submittedName>
        <fullName evidence="2">SAM-dependent methyltransferase</fullName>
    </submittedName>
</protein>
<dbReference type="EMBL" id="AP022593">
    <property type="protein sequence ID" value="BBY50762.1"/>
    <property type="molecule type" value="Genomic_DNA"/>
</dbReference>
<evidence type="ECO:0000313" key="2">
    <source>
        <dbReference type="EMBL" id="BBY50762.1"/>
    </source>
</evidence>
<reference evidence="2 3" key="1">
    <citation type="journal article" date="2019" name="Emerg. Microbes Infect.">
        <title>Comprehensive subspecies identification of 175 nontuberculous mycobacteria species based on 7547 genomic profiles.</title>
        <authorList>
            <person name="Matsumoto Y."/>
            <person name="Kinjo T."/>
            <person name="Motooka D."/>
            <person name="Nabeya D."/>
            <person name="Jung N."/>
            <person name="Uechi K."/>
            <person name="Horii T."/>
            <person name="Iida T."/>
            <person name="Fujita J."/>
            <person name="Nakamura S."/>
        </authorList>
    </citation>
    <scope>NUCLEOTIDE SEQUENCE [LARGE SCALE GENOMIC DNA]</scope>
    <source>
        <strain evidence="2 3">JCM 18538</strain>
    </source>
</reference>
<feature type="domain" description="Methyltransferase type 11" evidence="1">
    <location>
        <begin position="58"/>
        <end position="147"/>
    </location>
</feature>
<organism evidence="2 3">
    <name type="scientific">Mycolicibacterium arabiense</name>
    <dbReference type="NCBI Taxonomy" id="1286181"/>
    <lineage>
        <taxon>Bacteria</taxon>
        <taxon>Bacillati</taxon>
        <taxon>Actinomycetota</taxon>
        <taxon>Actinomycetes</taxon>
        <taxon>Mycobacteriales</taxon>
        <taxon>Mycobacteriaceae</taxon>
        <taxon>Mycolicibacterium</taxon>
    </lineage>
</organism>
<evidence type="ECO:0000259" key="1">
    <source>
        <dbReference type="Pfam" id="PF08241"/>
    </source>
</evidence>
<geneLocation type="plasmid" evidence="3">
    <name>pjcm18538 dna</name>
</geneLocation>
<dbReference type="CDD" id="cd02440">
    <property type="entry name" value="AdoMet_MTases"/>
    <property type="match status" value="1"/>
</dbReference>
<dbReference type="InterPro" id="IPR013216">
    <property type="entry name" value="Methyltransf_11"/>
</dbReference>
<dbReference type="KEGG" id="marz:MARA_42300"/>
<dbReference type="Gene3D" id="3.40.50.150">
    <property type="entry name" value="Vaccinia Virus protein VP39"/>
    <property type="match status" value="1"/>
</dbReference>
<dbReference type="SUPFAM" id="SSF53335">
    <property type="entry name" value="S-adenosyl-L-methionine-dependent methyltransferases"/>
    <property type="match status" value="1"/>
</dbReference>
<keyword evidence="2" id="KW-0808">Transferase</keyword>
<gene>
    <name evidence="2" type="ORF">MARA_42300</name>
</gene>
<proteinExistence type="predicted"/>
<evidence type="ECO:0000313" key="3">
    <source>
        <dbReference type="Proteomes" id="UP000467428"/>
    </source>
</evidence>
<dbReference type="GO" id="GO:0032259">
    <property type="term" value="P:methylation"/>
    <property type="evidence" value="ECO:0007669"/>
    <property type="project" value="UniProtKB-KW"/>
</dbReference>
<keyword evidence="2" id="KW-0489">Methyltransferase</keyword>
<dbReference type="AlphaFoldDB" id="A0A7I7S1J7"/>
<dbReference type="InterPro" id="IPR029063">
    <property type="entry name" value="SAM-dependent_MTases_sf"/>
</dbReference>
<dbReference type="GO" id="GO:0008757">
    <property type="term" value="F:S-adenosylmethionine-dependent methyltransferase activity"/>
    <property type="evidence" value="ECO:0007669"/>
    <property type="project" value="InterPro"/>
</dbReference>
<accession>A0A7I7S1J7</accession>
<dbReference type="RefSeq" id="WP_235887219.1">
    <property type="nucleotide sequence ID" value="NZ_AP022593.1"/>
</dbReference>
<dbReference type="Pfam" id="PF08241">
    <property type="entry name" value="Methyltransf_11"/>
    <property type="match status" value="1"/>
</dbReference>
<sequence length="252" mass="26536">MGDAMSAEFGTVAEWTAEVAVDMGEDFYVPAGCRGSGSPAALDWLMNGLALSAGDTLLDCGAGVGGPSAYAAEHRSAAPMLVEPEAGACRAARTLFGYPVVQGSATALPFADQSVDAAWSLGVMCTMSDHLTLLTELRRVVRSPGRIGLLVFLAREPISDDEQPEGNHFPTTGSLVGHVDAAGLRVEDWISTADLPAIPDPWQNSLDEVSSALEQRYGGHRLWQVAEEQSGRMGRLLDEGKISGALVSLRHG</sequence>